<protein>
    <submittedName>
        <fullName evidence="3">Ino eighty subunit 2</fullName>
    </submittedName>
</protein>
<dbReference type="GO" id="GO:0006338">
    <property type="term" value="P:chromatin remodeling"/>
    <property type="evidence" value="ECO:0007669"/>
    <property type="project" value="InterPro"/>
</dbReference>
<dbReference type="Proteomes" id="UP000033710">
    <property type="component" value="Unassembled WGS sequence"/>
</dbReference>
<proteinExistence type="predicted"/>
<dbReference type="InterPro" id="IPR006880">
    <property type="entry name" value="INO80B_C"/>
</dbReference>
<dbReference type="InterPro" id="IPR029523">
    <property type="entry name" value="INO80B/Ies2"/>
</dbReference>
<dbReference type="VEuPathDB" id="FungiDB:SPSK_00268"/>
<feature type="compositionally biased region" description="Basic residues" evidence="1">
    <location>
        <begin position="83"/>
        <end position="92"/>
    </location>
</feature>
<feature type="compositionally biased region" description="Basic residues" evidence="1">
    <location>
        <begin position="386"/>
        <end position="396"/>
    </location>
</feature>
<evidence type="ECO:0000259" key="2">
    <source>
        <dbReference type="SMART" id="SM01406"/>
    </source>
</evidence>
<accession>A0A0F2M4C3</accession>
<dbReference type="GeneID" id="27662519"/>
<dbReference type="GO" id="GO:0031011">
    <property type="term" value="C:Ino80 complex"/>
    <property type="evidence" value="ECO:0007669"/>
    <property type="project" value="InterPro"/>
</dbReference>
<name>A0A0F2M4C3_SPOSC</name>
<dbReference type="AlphaFoldDB" id="A0A0F2M4C3"/>
<reference evidence="3 4" key="2">
    <citation type="journal article" date="2015" name="Eukaryot. Cell">
        <title>Asexual propagation of a virulent clone complex in a human and feline outbreak of sporotrichosis.</title>
        <authorList>
            <person name="Teixeira Mde M."/>
            <person name="Rodrigues A.M."/>
            <person name="Tsui C.K."/>
            <person name="de Almeida L.G."/>
            <person name="Van Diepeningen A.D."/>
            <person name="van den Ende B.G."/>
            <person name="Fernandes G.F."/>
            <person name="Kano R."/>
            <person name="Hamelin R.C."/>
            <person name="Lopes-Bezerra L.M."/>
            <person name="Vasconcelos A.T."/>
            <person name="de Hoog S."/>
            <person name="de Camargo Z.P."/>
            <person name="Felipe M.S."/>
        </authorList>
    </citation>
    <scope>NUCLEOTIDE SEQUENCE [LARGE SCALE GENOMIC DNA]</scope>
    <source>
        <strain evidence="3 4">1099-18</strain>
    </source>
</reference>
<evidence type="ECO:0000313" key="4">
    <source>
        <dbReference type="Proteomes" id="UP000033710"/>
    </source>
</evidence>
<gene>
    <name evidence="3" type="ORF">SPSK_00268</name>
</gene>
<feature type="compositionally biased region" description="Acidic residues" evidence="1">
    <location>
        <begin position="209"/>
        <end position="310"/>
    </location>
</feature>
<reference evidence="3 4" key="1">
    <citation type="journal article" date="2014" name="BMC Genomics">
        <title>Comparative genomics of the major fungal agents of human and animal Sporotrichosis: Sporothrix schenckii and Sporothrix brasiliensis.</title>
        <authorList>
            <person name="Teixeira M.M."/>
            <person name="de Almeida L.G."/>
            <person name="Kubitschek-Barreira P."/>
            <person name="Alves F.L."/>
            <person name="Kioshima E.S."/>
            <person name="Abadio A.K."/>
            <person name="Fernandes L."/>
            <person name="Derengowski L.S."/>
            <person name="Ferreira K.S."/>
            <person name="Souza R.C."/>
            <person name="Ruiz J.C."/>
            <person name="de Andrade N.C."/>
            <person name="Paes H.C."/>
            <person name="Nicola A.M."/>
            <person name="Albuquerque P."/>
            <person name="Gerber A.L."/>
            <person name="Martins V.P."/>
            <person name="Peconick L.D."/>
            <person name="Neto A.V."/>
            <person name="Chaucanez C.B."/>
            <person name="Silva P.A."/>
            <person name="Cunha O.L."/>
            <person name="de Oliveira F.F."/>
            <person name="dos Santos T.C."/>
            <person name="Barros A.L."/>
            <person name="Soares M.A."/>
            <person name="de Oliveira L.M."/>
            <person name="Marini M.M."/>
            <person name="Villalobos-Duno H."/>
            <person name="Cunha M.M."/>
            <person name="de Hoog S."/>
            <person name="da Silveira J.F."/>
            <person name="Henrissat B."/>
            <person name="Nino-Vega G.A."/>
            <person name="Cisalpino P.S."/>
            <person name="Mora-Montes H.M."/>
            <person name="Almeida S.R."/>
            <person name="Stajich J.E."/>
            <person name="Lopes-Bezerra L.M."/>
            <person name="Vasconcelos A.T."/>
            <person name="Felipe M.S."/>
        </authorList>
    </citation>
    <scope>NUCLEOTIDE SEQUENCE [LARGE SCALE GENOMIC DNA]</scope>
    <source>
        <strain evidence="3 4">1099-18</strain>
    </source>
</reference>
<feature type="compositionally biased region" description="Low complexity" evidence="1">
    <location>
        <begin position="180"/>
        <end position="189"/>
    </location>
</feature>
<feature type="region of interest" description="Disordered" evidence="1">
    <location>
        <begin position="359"/>
        <end position="413"/>
    </location>
</feature>
<dbReference type="OrthoDB" id="2021186at2759"/>
<feature type="domain" description="INO80 complex subunit B-like conserved region" evidence="2">
    <location>
        <begin position="355"/>
        <end position="436"/>
    </location>
</feature>
<feature type="compositionally biased region" description="Acidic residues" evidence="1">
    <location>
        <begin position="125"/>
        <end position="158"/>
    </location>
</feature>
<dbReference type="KEGG" id="ssck:SPSK_00268"/>
<feature type="compositionally biased region" description="Basic and acidic residues" evidence="1">
    <location>
        <begin position="69"/>
        <end position="82"/>
    </location>
</feature>
<organism evidence="3 4">
    <name type="scientific">Sporothrix schenckii 1099-18</name>
    <dbReference type="NCBI Taxonomy" id="1397361"/>
    <lineage>
        <taxon>Eukaryota</taxon>
        <taxon>Fungi</taxon>
        <taxon>Dikarya</taxon>
        <taxon>Ascomycota</taxon>
        <taxon>Pezizomycotina</taxon>
        <taxon>Sordariomycetes</taxon>
        <taxon>Sordariomycetidae</taxon>
        <taxon>Ophiostomatales</taxon>
        <taxon>Ophiostomataceae</taxon>
        <taxon>Sporothrix</taxon>
    </lineage>
</organism>
<dbReference type="EMBL" id="AXCR01000008">
    <property type="protein sequence ID" value="KJR83934.1"/>
    <property type="molecule type" value="Genomic_DNA"/>
</dbReference>
<feature type="compositionally biased region" description="Basic and acidic residues" evidence="1">
    <location>
        <begin position="359"/>
        <end position="382"/>
    </location>
</feature>
<dbReference type="RefSeq" id="XP_016586610.1">
    <property type="nucleotide sequence ID" value="XM_016727242.1"/>
</dbReference>
<feature type="compositionally biased region" description="Polar residues" evidence="1">
    <location>
        <begin position="46"/>
        <end position="59"/>
    </location>
</feature>
<feature type="compositionally biased region" description="Acidic residues" evidence="1">
    <location>
        <begin position="98"/>
        <end position="115"/>
    </location>
</feature>
<feature type="region of interest" description="Disordered" evidence="1">
    <location>
        <begin position="443"/>
        <end position="464"/>
    </location>
</feature>
<dbReference type="Pfam" id="PF04795">
    <property type="entry name" value="PAPA-1"/>
    <property type="match status" value="1"/>
</dbReference>
<evidence type="ECO:0000256" key="1">
    <source>
        <dbReference type="SAM" id="MobiDB-lite"/>
    </source>
</evidence>
<evidence type="ECO:0000313" key="3">
    <source>
        <dbReference type="EMBL" id="KJR83934.1"/>
    </source>
</evidence>
<feature type="region of interest" description="Disordered" evidence="1">
    <location>
        <begin position="1"/>
        <end position="337"/>
    </location>
</feature>
<comment type="caution">
    <text evidence="3">The sequence shown here is derived from an EMBL/GenBank/DDBJ whole genome shotgun (WGS) entry which is preliminary data.</text>
</comment>
<dbReference type="PANTHER" id="PTHR21561:SF12">
    <property type="entry name" value="INO80 COMPLEX SUBUNIT B"/>
    <property type="match status" value="1"/>
</dbReference>
<dbReference type="SMART" id="SM01406">
    <property type="entry name" value="PAPA-1"/>
    <property type="match status" value="1"/>
</dbReference>
<dbReference type="PANTHER" id="PTHR21561">
    <property type="entry name" value="INO80 COMPLEX SUBUNIT B"/>
    <property type="match status" value="1"/>
</dbReference>
<sequence length="464" mass="50955">MASRPRRTAARLASVAITDMADRDTTMPSRSRRGGDSRATARAPSAESNLSSVRVSSTAKRLKKSNGVTDHRDRSESHDVIHSRRPTRGPKKRYIESESSDDDDEEEEDEEEEQKDEIRVGASDVEMDAEGEAEDMDIDAEGDADDLRDEDAEGDVDMDSIPAITVSKPLTPGSTKAKAEVAAAKAKPAINKRVSAASGSGRKRGRANDDEDEEEEEEEEDDDDDDEELSESESVPEGEINDSVEVAGDEDAEGEDDDEGNVEGETEMVAGDEEDAEGDEDDEDEDDEDDDDDDDDDQQDAEGESDGEDGDGSRDGTPDLTKMTRRQRARFEETPQEYMKLSDEVQVKKVFTAEELSMRRQEMARRRRNLSDKRNEEVKAETINKLLKRQAPKTTKKNAQADDEEGAADGSGRSAAMFIRWTSNKQGNRVGVKNEVLDGPVGALFGPPPAGSRAVPQKMVEEVS</sequence>